<keyword evidence="4" id="KW-0574">Periplasm</keyword>
<gene>
    <name evidence="6" type="ORF">KME60_09670</name>
</gene>
<evidence type="ECO:0000256" key="5">
    <source>
        <dbReference type="SAM" id="SignalP"/>
    </source>
</evidence>
<proteinExistence type="predicted"/>
<evidence type="ECO:0000256" key="2">
    <source>
        <dbReference type="ARBA" id="ARBA00022448"/>
    </source>
</evidence>
<sequence>MQRRSFLLGTGSLFMAQLLAGCAQNNQGTFNVELLKDSIPGQVVNQFQKGLQEKVQLKFAPVGQLLDLFQRLQTWQQKPKTSDAKGWGSFIPFMSSEKSAVADLVTLGDYWIKAAIEQKLIQPIDVAQLSGWKALPKRWQELVTRNDLGEVDAQGKVWAAPYRWGVTAIVYRRDRFQELGWTPKDWGDLWKSELRDRISLLDQPREVIGLVLKKLGKSYNTENLAAVKELKAELQKLKPQVKFYGSNRYLEPLLNGDTWLAVGWSSDIIPAIGRYPELAAITPQSGTAVWADSWVHPTSKNKEDLLYKWIDFCWQPDIAKEISVLTKTNSPIPANISSSEIQDSLRNLLLNNQAVFDKSEFLLPLSASAMKQYDSLFAEIKNG</sequence>
<dbReference type="GO" id="GO:0015846">
    <property type="term" value="P:polyamine transport"/>
    <property type="evidence" value="ECO:0007669"/>
    <property type="project" value="InterPro"/>
</dbReference>
<name>A0A951QKQ0_9CYAN</name>
<keyword evidence="2" id="KW-0813">Transport</keyword>
<dbReference type="AlphaFoldDB" id="A0A951QKQ0"/>
<comment type="subcellular location">
    <subcellularLocation>
        <location evidence="1">Periplasm</location>
    </subcellularLocation>
</comment>
<evidence type="ECO:0000256" key="1">
    <source>
        <dbReference type="ARBA" id="ARBA00004418"/>
    </source>
</evidence>
<dbReference type="Gene3D" id="3.40.190.10">
    <property type="entry name" value="Periplasmic binding protein-like II"/>
    <property type="match status" value="2"/>
</dbReference>
<evidence type="ECO:0000313" key="7">
    <source>
        <dbReference type="Proteomes" id="UP000729701"/>
    </source>
</evidence>
<organism evidence="6 7">
    <name type="scientific">Cyanomargarita calcarea GSE-NOS-MK-12-04C</name>
    <dbReference type="NCBI Taxonomy" id="2839659"/>
    <lineage>
        <taxon>Bacteria</taxon>
        <taxon>Bacillati</taxon>
        <taxon>Cyanobacteriota</taxon>
        <taxon>Cyanophyceae</taxon>
        <taxon>Nostocales</taxon>
        <taxon>Cyanomargaritaceae</taxon>
        <taxon>Cyanomargarita</taxon>
    </lineage>
</organism>
<dbReference type="Pfam" id="PF13343">
    <property type="entry name" value="SBP_bac_6"/>
    <property type="match status" value="1"/>
</dbReference>
<dbReference type="PANTHER" id="PTHR30222:SF17">
    <property type="entry name" value="SPERMIDINE_PUTRESCINE-BINDING PERIPLASMIC PROTEIN"/>
    <property type="match status" value="1"/>
</dbReference>
<evidence type="ECO:0000256" key="3">
    <source>
        <dbReference type="ARBA" id="ARBA00022729"/>
    </source>
</evidence>
<dbReference type="SUPFAM" id="SSF53850">
    <property type="entry name" value="Periplasmic binding protein-like II"/>
    <property type="match status" value="1"/>
</dbReference>
<dbReference type="InterPro" id="IPR001188">
    <property type="entry name" value="Sperm_putr-bd"/>
</dbReference>
<evidence type="ECO:0000313" key="6">
    <source>
        <dbReference type="EMBL" id="MBW4667686.1"/>
    </source>
</evidence>
<feature type="signal peptide" evidence="5">
    <location>
        <begin position="1"/>
        <end position="20"/>
    </location>
</feature>
<dbReference type="GO" id="GO:0042597">
    <property type="term" value="C:periplasmic space"/>
    <property type="evidence" value="ECO:0007669"/>
    <property type="project" value="UniProtKB-SubCell"/>
</dbReference>
<dbReference type="EMBL" id="JAHHGZ010000008">
    <property type="protein sequence ID" value="MBW4667686.1"/>
    <property type="molecule type" value="Genomic_DNA"/>
</dbReference>
<accession>A0A951QKQ0</accession>
<dbReference type="PANTHER" id="PTHR30222">
    <property type="entry name" value="SPERMIDINE/PUTRESCINE-BINDING PERIPLASMIC PROTEIN"/>
    <property type="match status" value="1"/>
</dbReference>
<dbReference type="Proteomes" id="UP000729701">
    <property type="component" value="Unassembled WGS sequence"/>
</dbReference>
<reference evidence="6" key="1">
    <citation type="submission" date="2021-05" db="EMBL/GenBank/DDBJ databases">
        <authorList>
            <person name="Pietrasiak N."/>
            <person name="Ward R."/>
            <person name="Stajich J.E."/>
            <person name="Kurbessoian T."/>
        </authorList>
    </citation>
    <scope>NUCLEOTIDE SEQUENCE</scope>
    <source>
        <strain evidence="6">GSE-NOS-MK-12-04C</strain>
    </source>
</reference>
<keyword evidence="3 5" id="KW-0732">Signal</keyword>
<comment type="caution">
    <text evidence="6">The sequence shown here is derived from an EMBL/GenBank/DDBJ whole genome shotgun (WGS) entry which is preliminary data.</text>
</comment>
<dbReference type="PRINTS" id="PR00909">
    <property type="entry name" value="SPERMDNBNDNG"/>
</dbReference>
<evidence type="ECO:0000256" key="4">
    <source>
        <dbReference type="ARBA" id="ARBA00022764"/>
    </source>
</evidence>
<dbReference type="PROSITE" id="PS51257">
    <property type="entry name" value="PROKAR_LIPOPROTEIN"/>
    <property type="match status" value="1"/>
</dbReference>
<dbReference type="GO" id="GO:0019808">
    <property type="term" value="F:polyamine binding"/>
    <property type="evidence" value="ECO:0007669"/>
    <property type="project" value="InterPro"/>
</dbReference>
<feature type="chain" id="PRO_5036704572" evidence="5">
    <location>
        <begin position="21"/>
        <end position="383"/>
    </location>
</feature>
<protein>
    <submittedName>
        <fullName evidence="6">Extracellular solute-binding protein</fullName>
    </submittedName>
</protein>
<reference evidence="6" key="2">
    <citation type="journal article" date="2022" name="Microbiol. Resour. Announc.">
        <title>Metagenome Sequencing to Explore Phylogenomics of Terrestrial Cyanobacteria.</title>
        <authorList>
            <person name="Ward R.D."/>
            <person name="Stajich J.E."/>
            <person name="Johansen J.R."/>
            <person name="Huntemann M."/>
            <person name="Clum A."/>
            <person name="Foster B."/>
            <person name="Foster B."/>
            <person name="Roux S."/>
            <person name="Palaniappan K."/>
            <person name="Varghese N."/>
            <person name="Mukherjee S."/>
            <person name="Reddy T.B.K."/>
            <person name="Daum C."/>
            <person name="Copeland A."/>
            <person name="Chen I.A."/>
            <person name="Ivanova N.N."/>
            <person name="Kyrpides N.C."/>
            <person name="Shapiro N."/>
            <person name="Eloe-Fadrosh E.A."/>
            <person name="Pietrasiak N."/>
        </authorList>
    </citation>
    <scope>NUCLEOTIDE SEQUENCE</scope>
    <source>
        <strain evidence="6">GSE-NOS-MK-12-04C</strain>
    </source>
</reference>